<dbReference type="RefSeq" id="WP_054572359.1">
    <property type="nucleotide sequence ID" value="NZ_LKKS01000042.1"/>
</dbReference>
<evidence type="ECO:0000313" key="3">
    <source>
        <dbReference type="Proteomes" id="UP000050437"/>
    </source>
</evidence>
<dbReference type="Proteomes" id="UP000050437">
    <property type="component" value="Unassembled WGS sequence"/>
</dbReference>
<protein>
    <recommendedName>
        <fullName evidence="1">YspA cpYpsA-related SLOG domain-containing protein</fullName>
    </recommendedName>
</protein>
<feature type="domain" description="YspA cpYpsA-related SLOG" evidence="1">
    <location>
        <begin position="1"/>
        <end position="66"/>
    </location>
</feature>
<accession>A0A0N8HGK9</accession>
<dbReference type="EMBL" id="LKKS01000042">
    <property type="protein sequence ID" value="KPM67260.1"/>
    <property type="molecule type" value="Genomic_DNA"/>
</dbReference>
<evidence type="ECO:0000259" key="1">
    <source>
        <dbReference type="Pfam" id="PF10686"/>
    </source>
</evidence>
<sequence length="123" mass="12821">MIVIACGGRDFADGAFVVSALDALHRKTPISVLLNGGAHGADRHALVWAASAGVDHITYHANWKKHGRAAGPRRNAEMLKAAISIGAQLGETVGVVAFAGGAGTADMKRQSQKANVKVWEPVQ</sequence>
<name>A0A0N8HGK9_PSEPU</name>
<reference evidence="2 3" key="1">
    <citation type="submission" date="2015-10" db="EMBL/GenBank/DDBJ databases">
        <title>Pseudomonas putida clinical strains.</title>
        <authorList>
            <person name="Molina L."/>
            <person name="Udaondo Z."/>
        </authorList>
    </citation>
    <scope>NUCLEOTIDE SEQUENCE [LARGE SCALE GENOMIC DNA]</scope>
    <source>
        <strain evidence="2 3">HB13667</strain>
    </source>
</reference>
<comment type="caution">
    <text evidence="2">The sequence shown here is derived from an EMBL/GenBank/DDBJ whole genome shotgun (WGS) entry which is preliminary data.</text>
</comment>
<proteinExistence type="predicted"/>
<dbReference type="InterPro" id="IPR019627">
    <property type="entry name" value="YAcAr"/>
</dbReference>
<gene>
    <name evidence="2" type="ORF">HB13667_07430</name>
</gene>
<dbReference type="Pfam" id="PF10686">
    <property type="entry name" value="YAcAr"/>
    <property type="match status" value="1"/>
</dbReference>
<evidence type="ECO:0000313" key="2">
    <source>
        <dbReference type="EMBL" id="KPM67260.1"/>
    </source>
</evidence>
<dbReference type="AlphaFoldDB" id="A0A0N8HGK9"/>
<organism evidence="2 3">
    <name type="scientific">Pseudomonas putida</name>
    <name type="common">Arthrobacter siderocapsulatus</name>
    <dbReference type="NCBI Taxonomy" id="303"/>
    <lineage>
        <taxon>Bacteria</taxon>
        <taxon>Pseudomonadati</taxon>
        <taxon>Pseudomonadota</taxon>
        <taxon>Gammaproteobacteria</taxon>
        <taxon>Pseudomonadales</taxon>
        <taxon>Pseudomonadaceae</taxon>
        <taxon>Pseudomonas</taxon>
    </lineage>
</organism>